<proteinExistence type="predicted"/>
<evidence type="ECO:0000256" key="1">
    <source>
        <dbReference type="SAM" id="MobiDB-lite"/>
    </source>
</evidence>
<dbReference type="EMBL" id="CAJVPI010000089">
    <property type="protein sequence ID" value="CAG8477315.1"/>
    <property type="molecule type" value="Genomic_DNA"/>
</dbReference>
<feature type="compositionally biased region" description="Polar residues" evidence="1">
    <location>
        <begin position="135"/>
        <end position="168"/>
    </location>
</feature>
<reference evidence="2" key="1">
    <citation type="submission" date="2021-06" db="EMBL/GenBank/DDBJ databases">
        <authorList>
            <person name="Kallberg Y."/>
            <person name="Tangrot J."/>
            <person name="Rosling A."/>
        </authorList>
    </citation>
    <scope>NUCLEOTIDE SEQUENCE</scope>
    <source>
        <strain evidence="2">BR232B</strain>
    </source>
</reference>
<name>A0A9N8Z6V3_9GLOM</name>
<evidence type="ECO:0000313" key="3">
    <source>
        <dbReference type="Proteomes" id="UP000789739"/>
    </source>
</evidence>
<feature type="compositionally biased region" description="Polar residues" evidence="1">
    <location>
        <begin position="106"/>
        <end position="117"/>
    </location>
</feature>
<dbReference type="AlphaFoldDB" id="A0A9N8Z6V3"/>
<evidence type="ECO:0000313" key="2">
    <source>
        <dbReference type="EMBL" id="CAG8477315.1"/>
    </source>
</evidence>
<comment type="caution">
    <text evidence="2">The sequence shown here is derived from an EMBL/GenBank/DDBJ whole genome shotgun (WGS) entry which is preliminary data.</text>
</comment>
<dbReference type="Proteomes" id="UP000789739">
    <property type="component" value="Unassembled WGS sequence"/>
</dbReference>
<gene>
    <name evidence="2" type="ORF">PBRASI_LOCUS1386</name>
</gene>
<keyword evidence="3" id="KW-1185">Reference proteome</keyword>
<protein>
    <submittedName>
        <fullName evidence="2">5382_t:CDS:1</fullName>
    </submittedName>
</protein>
<feature type="region of interest" description="Disordered" evidence="1">
    <location>
        <begin position="1"/>
        <end position="36"/>
    </location>
</feature>
<organism evidence="2 3">
    <name type="scientific">Paraglomus brasilianum</name>
    <dbReference type="NCBI Taxonomy" id="144538"/>
    <lineage>
        <taxon>Eukaryota</taxon>
        <taxon>Fungi</taxon>
        <taxon>Fungi incertae sedis</taxon>
        <taxon>Mucoromycota</taxon>
        <taxon>Glomeromycotina</taxon>
        <taxon>Glomeromycetes</taxon>
        <taxon>Paraglomerales</taxon>
        <taxon>Paraglomeraceae</taxon>
        <taxon>Paraglomus</taxon>
    </lineage>
</organism>
<sequence length="183" mass="20683">MQQEYMNGPNQDLLTNSQNGLQAGPQSQQDQLPTGVFTSSGLPTYVILQPTDEGLFLRKYDQFSPTGSIQQPDDALFPQHPQQQWLSQYPHARQRTIQTPKELFTPPTQSEHQSDRQNLVQGVFPIEHVQSQVIARPSQSQGNVYQDSQRQNDINQLGNGYPDQPSQIETDERSSQSQSAFTK</sequence>
<feature type="region of interest" description="Disordered" evidence="1">
    <location>
        <begin position="135"/>
        <end position="183"/>
    </location>
</feature>
<accession>A0A9N8Z6V3</accession>
<feature type="region of interest" description="Disordered" evidence="1">
    <location>
        <begin position="64"/>
        <end position="117"/>
    </location>
</feature>